<evidence type="ECO:0008006" key="14">
    <source>
        <dbReference type="Google" id="ProtNLM"/>
    </source>
</evidence>
<keyword evidence="4" id="KW-0949">S-adenosyl-L-methionine</keyword>
<comment type="caution">
    <text evidence="12">The sequence shown here is derived from an EMBL/GenBank/DDBJ whole genome shotgun (WGS) entry which is preliminary data.</text>
</comment>
<name>A0A8J5W3H0_ZIZPA</name>
<evidence type="ECO:0000313" key="12">
    <source>
        <dbReference type="EMBL" id="KAG8073114.1"/>
    </source>
</evidence>
<dbReference type="GO" id="GO:0003677">
    <property type="term" value="F:DNA binding"/>
    <property type="evidence" value="ECO:0007669"/>
    <property type="project" value="UniProtKB-KW"/>
</dbReference>
<feature type="region of interest" description="Disordered" evidence="8">
    <location>
        <begin position="223"/>
        <end position="253"/>
    </location>
</feature>
<feature type="region of interest" description="Disordered" evidence="8">
    <location>
        <begin position="113"/>
        <end position="148"/>
    </location>
</feature>
<feature type="domain" description="Stress-response A/B barrel" evidence="10">
    <location>
        <begin position="669"/>
        <end position="762"/>
    </location>
</feature>
<organism evidence="12 13">
    <name type="scientific">Zizania palustris</name>
    <name type="common">Northern wild rice</name>
    <dbReference type="NCBI Taxonomy" id="103762"/>
    <lineage>
        <taxon>Eukaryota</taxon>
        <taxon>Viridiplantae</taxon>
        <taxon>Streptophyta</taxon>
        <taxon>Embryophyta</taxon>
        <taxon>Tracheophyta</taxon>
        <taxon>Spermatophyta</taxon>
        <taxon>Magnoliopsida</taxon>
        <taxon>Liliopsida</taxon>
        <taxon>Poales</taxon>
        <taxon>Poaceae</taxon>
        <taxon>BOP clade</taxon>
        <taxon>Oryzoideae</taxon>
        <taxon>Oryzeae</taxon>
        <taxon>Zizaniinae</taxon>
        <taxon>Zizania</taxon>
    </lineage>
</organism>
<keyword evidence="7" id="KW-0539">Nucleus</keyword>
<dbReference type="PANTHER" id="PTHR23068">
    <property type="entry name" value="DNA CYTOSINE-5- -METHYLTRANSFERASE 3-RELATED"/>
    <property type="match status" value="1"/>
</dbReference>
<reference evidence="12" key="1">
    <citation type="journal article" date="2021" name="bioRxiv">
        <title>Whole Genome Assembly and Annotation of Northern Wild Rice, Zizania palustris L., Supports a Whole Genome Duplication in the Zizania Genus.</title>
        <authorList>
            <person name="Haas M."/>
            <person name="Kono T."/>
            <person name="Macchietto M."/>
            <person name="Millas R."/>
            <person name="McGilp L."/>
            <person name="Shao M."/>
            <person name="Duquette J."/>
            <person name="Hirsch C.N."/>
            <person name="Kimball J."/>
        </authorList>
    </citation>
    <scope>NUCLEOTIDE SEQUENCE</scope>
    <source>
        <tissue evidence="12">Fresh leaf tissue</tissue>
    </source>
</reference>
<evidence type="ECO:0000256" key="3">
    <source>
        <dbReference type="ARBA" id="ARBA00022679"/>
    </source>
</evidence>
<dbReference type="Pfam" id="PF07876">
    <property type="entry name" value="Dabb"/>
    <property type="match status" value="1"/>
</dbReference>
<dbReference type="PROSITE" id="PS51680">
    <property type="entry name" value="SAM_MT_DRM"/>
    <property type="match status" value="1"/>
</dbReference>
<feature type="compositionally biased region" description="Acidic residues" evidence="8">
    <location>
        <begin position="1"/>
        <end position="10"/>
    </location>
</feature>
<dbReference type="SMART" id="SM00886">
    <property type="entry name" value="Dabb"/>
    <property type="match status" value="2"/>
</dbReference>
<evidence type="ECO:0000256" key="5">
    <source>
        <dbReference type="ARBA" id="ARBA00022737"/>
    </source>
</evidence>
<evidence type="ECO:0000256" key="4">
    <source>
        <dbReference type="ARBA" id="ARBA00022691"/>
    </source>
</evidence>
<evidence type="ECO:0000256" key="6">
    <source>
        <dbReference type="ARBA" id="ARBA00023125"/>
    </source>
</evidence>
<feature type="compositionally biased region" description="Polar residues" evidence="8">
    <location>
        <begin position="41"/>
        <end position="51"/>
    </location>
</feature>
<dbReference type="Proteomes" id="UP000729402">
    <property type="component" value="Unassembled WGS sequence"/>
</dbReference>
<gene>
    <name evidence="12" type="ORF">GUJ93_ZPchr0006g44881</name>
</gene>
<dbReference type="InterPro" id="IPR013097">
    <property type="entry name" value="Dabb"/>
</dbReference>
<dbReference type="GO" id="GO:0003886">
    <property type="term" value="F:DNA (cytosine-5-)-methyltransferase activity"/>
    <property type="evidence" value="ECO:0007669"/>
    <property type="project" value="TreeGrafter"/>
</dbReference>
<keyword evidence="5" id="KW-0677">Repeat</keyword>
<evidence type="ECO:0000259" key="9">
    <source>
        <dbReference type="PROSITE" id="PS50030"/>
    </source>
</evidence>
<feature type="region of interest" description="Disordered" evidence="8">
    <location>
        <begin position="1"/>
        <end position="52"/>
    </location>
</feature>
<keyword evidence="13" id="KW-1185">Reference proteome</keyword>
<accession>A0A8J5W3H0</accession>
<dbReference type="EMBL" id="JAAALK010000283">
    <property type="protein sequence ID" value="KAG8073114.1"/>
    <property type="molecule type" value="Genomic_DNA"/>
</dbReference>
<dbReference type="PROSITE" id="PS50030">
    <property type="entry name" value="UBA"/>
    <property type="match status" value="1"/>
</dbReference>
<evidence type="ECO:0000313" key="13">
    <source>
        <dbReference type="Proteomes" id="UP000729402"/>
    </source>
</evidence>
<dbReference type="InterPro" id="IPR050390">
    <property type="entry name" value="C5-Methyltransferase"/>
</dbReference>
<evidence type="ECO:0000259" key="10">
    <source>
        <dbReference type="PROSITE" id="PS51502"/>
    </source>
</evidence>
<feature type="compositionally biased region" description="Acidic residues" evidence="8">
    <location>
        <begin position="114"/>
        <end position="128"/>
    </location>
</feature>
<keyword evidence="6" id="KW-0238">DNA-binding</keyword>
<reference evidence="12" key="2">
    <citation type="submission" date="2021-02" db="EMBL/GenBank/DDBJ databases">
        <authorList>
            <person name="Kimball J.A."/>
            <person name="Haas M.W."/>
            <person name="Macchietto M."/>
            <person name="Kono T."/>
            <person name="Duquette J."/>
            <person name="Shao M."/>
        </authorList>
    </citation>
    <scope>NUCLEOTIDE SEQUENCE</scope>
    <source>
        <tissue evidence="12">Fresh leaf tissue</tissue>
    </source>
</reference>
<keyword evidence="3" id="KW-0808">Transferase</keyword>
<evidence type="ECO:0000256" key="8">
    <source>
        <dbReference type="SAM" id="MobiDB-lite"/>
    </source>
</evidence>
<dbReference type="GO" id="GO:0032259">
    <property type="term" value="P:methylation"/>
    <property type="evidence" value="ECO:0007669"/>
    <property type="project" value="UniProtKB-KW"/>
</dbReference>
<sequence>MVDWVSDSDDDGKLEWDSDGDAEPSSAPASRNLDAPGPSTLPKQANGNGPESSALIGNFVGMGFTKEMVLKVIKENGDADTEQLLELLLTYQAIGSDPSVGNCSASVRAPQIVEESDGEDDVNWDEDAAAGNCDRGTDSDGSGDDEGFLQEMSQKDEKIKSIVSMGFPEDEAKMAITRCGLDASVEVLVDSIYASETAGNAYSANLSDYEDTESISFGRKKTKFMEGSQKKRKRYGSGSQGNPVPFDGSHEEPMPLPNPMVGFSLPSDRVRPVHRTLPDQAFGPPFFYYENVALAPKGVWTTISRFLYDIQPEFVDSKFFCAAARKRGYIHNLPIENRSPVLPLPPKTIYEAFPSTKMWWPSWDPRRQFNCLQTCVASAKLTERIRCSLSNCGDTPSPGVQKCVLDECRKWNLVWVGKNKVAPLEPDEMEFLLGYPRNHTRGVSRTERYRALGNSFQVDTVAYHLSVLRNMFPNGMNVLSLFSGIGGAEVALHRIGVRMKTVVSIEISEVNRTVLKSWWDQTQTGTLIEIADVQNLTAERIQSLIRRYGGFDLVIGGSPCNNLAGSNRHHRDGLEGQQSALFYHYFRILDSVKTIMSGMMLMPASAQIPHAVDPVARFFGLHRWRTVQNSDRRFRLRGPSRKVVLSTRSVLGSSNGEPSGGLVKKRKIVEHIILLRAMPNISDAEEKDMLDYLYTSQYQMRGILAVSLGRIEDPNTENFTHAVLMRFQQKDDIAKFQSSPYYSKILDDHVKPVSYGSVSVDFESEVEDDIIPLFRRGEDFNYGVEFMLLISILEGASRDSVEDALASLQKLISQYTSFIVQATLGCCLNNMDSGYSHVAVIRFPSFDDFKLFREGMEYKDMWASKFHPIVEKSLELHFTVDPVGNQLM</sequence>
<evidence type="ECO:0000256" key="7">
    <source>
        <dbReference type="ARBA" id="ARBA00023242"/>
    </source>
</evidence>
<feature type="domain" description="Stress-response A/B barrel" evidence="10">
    <location>
        <begin position="784"/>
        <end position="878"/>
    </location>
</feature>
<dbReference type="OrthoDB" id="641149at2759"/>
<evidence type="ECO:0000256" key="2">
    <source>
        <dbReference type="ARBA" id="ARBA00022603"/>
    </source>
</evidence>
<evidence type="ECO:0000259" key="11">
    <source>
        <dbReference type="PROSITE" id="PS51680"/>
    </source>
</evidence>
<feature type="domain" description="SAM-dependent MTase DRM-type" evidence="11">
    <location>
        <begin position="273"/>
        <end position="599"/>
    </location>
</feature>
<keyword evidence="2" id="KW-0489">Methyltransferase</keyword>
<dbReference type="AlphaFoldDB" id="A0A8J5W3H0"/>
<dbReference type="InterPro" id="IPR001525">
    <property type="entry name" value="C5_MeTfrase"/>
</dbReference>
<proteinExistence type="predicted"/>
<feature type="domain" description="UBA" evidence="9">
    <location>
        <begin position="154"/>
        <end position="195"/>
    </location>
</feature>
<dbReference type="InterPro" id="IPR030380">
    <property type="entry name" value="SAM_MeTfrase_DRM"/>
</dbReference>
<dbReference type="PANTHER" id="PTHR23068:SF25">
    <property type="entry name" value="DNA (CYTOSINE-5)-METHYLTRANSFERASE DRM2"/>
    <property type="match status" value="1"/>
</dbReference>
<dbReference type="Pfam" id="PF00145">
    <property type="entry name" value="DNA_methylase"/>
    <property type="match status" value="1"/>
</dbReference>
<comment type="subcellular location">
    <subcellularLocation>
        <location evidence="1">Nucleus</location>
    </subcellularLocation>
</comment>
<dbReference type="InterPro" id="IPR015940">
    <property type="entry name" value="UBA"/>
</dbReference>
<dbReference type="PROSITE" id="PS51502">
    <property type="entry name" value="S_R_A_B_BARREL"/>
    <property type="match status" value="2"/>
</dbReference>
<protein>
    <recommendedName>
        <fullName evidence="14">DNA (Cytosine-5)-methyltransferase DRM2</fullName>
    </recommendedName>
</protein>
<evidence type="ECO:0000256" key="1">
    <source>
        <dbReference type="ARBA" id="ARBA00004123"/>
    </source>
</evidence>
<dbReference type="GO" id="GO:0005634">
    <property type="term" value="C:nucleus"/>
    <property type="evidence" value="ECO:0007669"/>
    <property type="project" value="UniProtKB-SubCell"/>
</dbReference>